<gene>
    <name evidence="1" type="ORF">HAQ05_21065</name>
</gene>
<dbReference type="RefSeq" id="WP_190424170.1">
    <property type="nucleotide sequence ID" value="NZ_JAAOCA010000030.1"/>
</dbReference>
<sequence length="96" mass="9919">MSEQAKSLQVVTILPPPNQHPGSVQLAMGTKVILSDGSELAGVTAVSLKAEAGGVWEATISVLPQIIQPVVANAEVVEIDVTTLVDDARQYAATSP</sequence>
<protein>
    <submittedName>
        <fullName evidence="1">Uncharacterized protein</fullName>
    </submittedName>
</protein>
<organism evidence="1 2">
    <name type="scientific">Pseudomonas typographi</name>
    <dbReference type="NCBI Taxonomy" id="2715964"/>
    <lineage>
        <taxon>Bacteria</taxon>
        <taxon>Pseudomonadati</taxon>
        <taxon>Pseudomonadota</taxon>
        <taxon>Gammaproteobacteria</taxon>
        <taxon>Pseudomonadales</taxon>
        <taxon>Pseudomonadaceae</taxon>
        <taxon>Pseudomonas</taxon>
    </lineage>
</organism>
<keyword evidence="2" id="KW-1185">Reference proteome</keyword>
<accession>A0ABR7Z6L4</accession>
<name>A0ABR7Z6L4_9PSED</name>
<evidence type="ECO:0000313" key="2">
    <source>
        <dbReference type="Proteomes" id="UP000805841"/>
    </source>
</evidence>
<comment type="caution">
    <text evidence="1">The sequence shown here is derived from an EMBL/GenBank/DDBJ whole genome shotgun (WGS) entry which is preliminary data.</text>
</comment>
<evidence type="ECO:0000313" key="1">
    <source>
        <dbReference type="EMBL" id="MBD1601174.1"/>
    </source>
</evidence>
<reference evidence="1 2" key="1">
    <citation type="journal article" date="2020" name="Insects">
        <title>Bacteria Belonging to Pseudomonas typographi sp. nov. from the Bark Beetle Ips typographus Have Genomic Potential to Aid in the Host Ecology.</title>
        <authorList>
            <person name="Peral-Aranega E."/>
            <person name="Saati-Santamaria Z."/>
            <person name="Kolarik M."/>
            <person name="Rivas R."/>
            <person name="Garcia-Fraile P."/>
        </authorList>
    </citation>
    <scope>NUCLEOTIDE SEQUENCE [LARGE SCALE GENOMIC DNA]</scope>
    <source>
        <strain evidence="1 2">CA3A</strain>
    </source>
</reference>
<dbReference type="Proteomes" id="UP000805841">
    <property type="component" value="Unassembled WGS sequence"/>
</dbReference>
<proteinExistence type="predicted"/>
<dbReference type="EMBL" id="JAAOCA010000030">
    <property type="protein sequence ID" value="MBD1601174.1"/>
    <property type="molecule type" value="Genomic_DNA"/>
</dbReference>